<dbReference type="EMBL" id="OX459944">
    <property type="protein sequence ID" value="CAI9178583.1"/>
    <property type="molecule type" value="Genomic_DNA"/>
</dbReference>
<evidence type="ECO:0000256" key="1">
    <source>
        <dbReference type="SAM" id="MobiDB-lite"/>
    </source>
</evidence>
<sequence length="132" mass="12894">MGGGGLESCRPPLEPGARSAARCHGDRRGAGPKAAPQQSAPSQAGAALFPAAPGALGGSSGSRLRAPPVAYLLRWAREASSVGQGSPGCGASGRAAGAELRGGGREGRGARAAGDAPTPSTRKRAGEFARLP</sequence>
<keyword evidence="3" id="KW-1185">Reference proteome</keyword>
<proteinExistence type="predicted"/>
<protein>
    <submittedName>
        <fullName evidence="2">Uncharacterized protein</fullName>
    </submittedName>
</protein>
<reference evidence="2" key="1">
    <citation type="submission" date="2023-04" db="EMBL/GenBank/DDBJ databases">
        <authorList>
            <consortium name="ELIXIR-Norway"/>
        </authorList>
    </citation>
    <scope>NUCLEOTIDE SEQUENCE [LARGE SCALE GENOMIC DNA]</scope>
</reference>
<feature type="region of interest" description="Disordered" evidence="1">
    <location>
        <begin position="1"/>
        <end position="63"/>
    </location>
</feature>
<accession>A0ABN8ZX91</accession>
<name>A0ABN8ZX91_RANTA</name>
<dbReference type="Proteomes" id="UP001176941">
    <property type="component" value="Chromosome 8"/>
</dbReference>
<evidence type="ECO:0000313" key="3">
    <source>
        <dbReference type="Proteomes" id="UP001176941"/>
    </source>
</evidence>
<gene>
    <name evidence="2" type="ORF">MRATA1EN1_LOCUS27545</name>
</gene>
<feature type="region of interest" description="Disordered" evidence="1">
    <location>
        <begin position="81"/>
        <end position="132"/>
    </location>
</feature>
<feature type="compositionally biased region" description="Low complexity" evidence="1">
    <location>
        <begin position="31"/>
        <end position="54"/>
    </location>
</feature>
<evidence type="ECO:0000313" key="2">
    <source>
        <dbReference type="EMBL" id="CAI9178583.1"/>
    </source>
</evidence>
<organism evidence="2 3">
    <name type="scientific">Rangifer tarandus platyrhynchus</name>
    <name type="common">Svalbard reindeer</name>
    <dbReference type="NCBI Taxonomy" id="3082113"/>
    <lineage>
        <taxon>Eukaryota</taxon>
        <taxon>Metazoa</taxon>
        <taxon>Chordata</taxon>
        <taxon>Craniata</taxon>
        <taxon>Vertebrata</taxon>
        <taxon>Euteleostomi</taxon>
        <taxon>Mammalia</taxon>
        <taxon>Eutheria</taxon>
        <taxon>Laurasiatheria</taxon>
        <taxon>Artiodactyla</taxon>
        <taxon>Ruminantia</taxon>
        <taxon>Pecora</taxon>
        <taxon>Cervidae</taxon>
        <taxon>Odocoileinae</taxon>
        <taxon>Rangifer</taxon>
    </lineage>
</organism>